<comment type="caution">
    <text evidence="2">The sequence shown here is derived from an EMBL/GenBank/DDBJ whole genome shotgun (WGS) entry which is preliminary data.</text>
</comment>
<keyword evidence="1" id="KW-0472">Membrane</keyword>
<keyword evidence="3" id="KW-1185">Reference proteome</keyword>
<name>A0ABT5ACA0_9CYAN</name>
<keyword evidence="1" id="KW-1133">Transmembrane helix</keyword>
<dbReference type="EMBL" id="JAQMUC010000020">
    <property type="protein sequence ID" value="MDB9534918.1"/>
    <property type="molecule type" value="Genomic_DNA"/>
</dbReference>
<evidence type="ECO:0000313" key="3">
    <source>
        <dbReference type="Proteomes" id="UP001211249"/>
    </source>
</evidence>
<feature type="transmembrane region" description="Helical" evidence="1">
    <location>
        <begin position="31"/>
        <end position="51"/>
    </location>
</feature>
<gene>
    <name evidence="2" type="ORF">PN451_03480</name>
</gene>
<dbReference type="Proteomes" id="UP001211249">
    <property type="component" value="Unassembled WGS sequence"/>
</dbReference>
<reference evidence="2 3" key="1">
    <citation type="submission" date="2023-01" db="EMBL/GenBank/DDBJ databases">
        <title>Genomes from the Australian National Cyanobacteria Reference Collection.</title>
        <authorList>
            <person name="Willis A."/>
            <person name="Lee E.M.F."/>
        </authorList>
    </citation>
    <scope>NUCLEOTIDE SEQUENCE [LARGE SCALE GENOMIC DNA]</scope>
    <source>
        <strain evidence="2 3">CS-1226</strain>
    </source>
</reference>
<proteinExistence type="predicted"/>
<sequence length="220" mass="24967">MRYTPIYSLFPVPCSLFPKNKKLCTSRAWELLYLIACNLWLFIAPGFYYPLIAKTITPKSVSPQVTNSCSQQSLKTLTTQLMLDLPGYANRVTQRARRLKRSVDTFSYILAAGKPEFESLPLNPGIDHGNNYNAEGVEQLFFTTLERKYINKKPVELQEFHRLFLTKTNTGWSVVMMFSQTSEYPVKPPIAPPRNSSYGAIAQGVKLWLGDCEAGTVRLQ</sequence>
<organism evidence="2 3">
    <name type="scientific">Dolichospermum planctonicum CS-1226</name>
    <dbReference type="NCBI Taxonomy" id="3021751"/>
    <lineage>
        <taxon>Bacteria</taxon>
        <taxon>Bacillati</taxon>
        <taxon>Cyanobacteriota</taxon>
        <taxon>Cyanophyceae</taxon>
        <taxon>Nostocales</taxon>
        <taxon>Aphanizomenonaceae</taxon>
        <taxon>Dolichospermum</taxon>
        <taxon>Dolichospermum planctonicum</taxon>
    </lineage>
</organism>
<evidence type="ECO:0000313" key="2">
    <source>
        <dbReference type="EMBL" id="MDB9534918.1"/>
    </source>
</evidence>
<accession>A0ABT5ACA0</accession>
<keyword evidence="1" id="KW-0812">Transmembrane</keyword>
<protein>
    <submittedName>
        <fullName evidence="2">Uncharacterized protein</fullName>
    </submittedName>
</protein>
<evidence type="ECO:0000256" key="1">
    <source>
        <dbReference type="SAM" id="Phobius"/>
    </source>
</evidence>